<proteinExistence type="predicted"/>
<reference evidence="3" key="1">
    <citation type="journal article" date="2013" name="Genome Announc.">
        <title>Draft genome sequence of Pseudozyma brasiliensis sp. nov. strain GHG001, a high producer of endo-1,4-xylanase isolated from an insect pest of sugarcane.</title>
        <authorList>
            <person name="Oliveira J.V.D.C."/>
            <person name="dos Santos R.A.C."/>
            <person name="Borges T.A."/>
            <person name="Riano-Pachon D.M."/>
            <person name="Goldman G.H."/>
        </authorList>
    </citation>
    <scope>NUCLEOTIDE SEQUENCE [LARGE SCALE GENOMIC DNA]</scope>
    <source>
        <strain evidence="3">GHG001</strain>
    </source>
</reference>
<evidence type="ECO:0000313" key="2">
    <source>
        <dbReference type="EMBL" id="EST09967.1"/>
    </source>
</evidence>
<dbReference type="RefSeq" id="XP_016294956.1">
    <property type="nucleotide sequence ID" value="XM_016435977.1"/>
</dbReference>
<dbReference type="GeneID" id="27418606"/>
<feature type="compositionally biased region" description="Basic residues" evidence="1">
    <location>
        <begin position="431"/>
        <end position="442"/>
    </location>
</feature>
<dbReference type="eggNOG" id="ENOG502STG6">
    <property type="taxonomic scope" value="Eukaryota"/>
</dbReference>
<gene>
    <name evidence="2" type="ORF">PSEUBRA_SCAF1g00415</name>
</gene>
<dbReference type="AlphaFoldDB" id="V5GVN7"/>
<organism evidence="2 3">
    <name type="scientific">Kalmanozyma brasiliensis (strain GHG001)</name>
    <name type="common">Yeast</name>
    <name type="synonym">Pseudozyma brasiliensis</name>
    <dbReference type="NCBI Taxonomy" id="1365824"/>
    <lineage>
        <taxon>Eukaryota</taxon>
        <taxon>Fungi</taxon>
        <taxon>Dikarya</taxon>
        <taxon>Basidiomycota</taxon>
        <taxon>Ustilaginomycotina</taxon>
        <taxon>Ustilaginomycetes</taxon>
        <taxon>Ustilaginales</taxon>
        <taxon>Ustilaginaceae</taxon>
        <taxon>Kalmanozyma</taxon>
    </lineage>
</organism>
<dbReference type="Proteomes" id="UP000019377">
    <property type="component" value="Unassembled WGS sequence"/>
</dbReference>
<sequence>MDVPARTQYTEAEREAIKRLKFELARSEVATYTLKKMRTEQANQAPRKVIIGSTITFTSEFGSLAHRQNVTITAGTDVILQRLGPSSLQDYRRMVQEAVEGADLLDDVYDKACGSPRNRLGVTPSAKPEDQEYVFGALYFEGGPDDYDNIYLSHQTTQKYWARDDQQNEDGRWAVTDLMAWFNSYFERFVLPLLVEEGSGLCARFRAQLQERSDTHFPWVAEEVPGLKHLCLPQYSNLKPKKGFSSSPDSTKEEASPFIMINFGQHAFLELAEYNCSLELQPLDIVLYDPDKVTAQAVKHSQRVDPSLPERWSVTCYFQKLFQERQLTDDGPCEFYAKSKARRDQKTLARDAEIRAQEAEEQQSWGSAIERESSGATTGAEDSDRDDAYTGVIQPETSRSVKLEHPAEASTRAVPLEEAPSSTGEGEGGRDRRKRPRLSYVE</sequence>
<evidence type="ECO:0000313" key="3">
    <source>
        <dbReference type="Proteomes" id="UP000019377"/>
    </source>
</evidence>
<dbReference type="OrthoDB" id="2555528at2759"/>
<dbReference type="EMBL" id="KI545851">
    <property type="protein sequence ID" value="EST09967.1"/>
    <property type="molecule type" value="Genomic_DNA"/>
</dbReference>
<accession>V5GVN7</accession>
<keyword evidence="3" id="KW-1185">Reference proteome</keyword>
<evidence type="ECO:0000256" key="1">
    <source>
        <dbReference type="SAM" id="MobiDB-lite"/>
    </source>
</evidence>
<feature type="region of interest" description="Disordered" evidence="1">
    <location>
        <begin position="356"/>
        <end position="442"/>
    </location>
</feature>
<name>V5GVN7_KALBG</name>
<protein>
    <submittedName>
        <fullName evidence="2">Uncharacterized protein</fullName>
    </submittedName>
</protein>
<dbReference type="HOGENOM" id="CLU_680021_0_0_1"/>